<dbReference type="EMBL" id="AYKF01000100">
    <property type="protein sequence ID" value="ROO26486.1"/>
    <property type="molecule type" value="Genomic_DNA"/>
</dbReference>
<evidence type="ECO:0000313" key="2">
    <source>
        <dbReference type="Proteomes" id="UP000285123"/>
    </source>
</evidence>
<dbReference type="Proteomes" id="UP000285123">
    <property type="component" value="Unassembled WGS sequence"/>
</dbReference>
<reference evidence="1 2" key="1">
    <citation type="submission" date="2013-10" db="EMBL/GenBank/DDBJ databases">
        <title>Salinisphaera halophila YIM 95161 Genome Sequencing.</title>
        <authorList>
            <person name="Lai Q."/>
            <person name="Li C."/>
            <person name="Shao Z."/>
        </authorList>
    </citation>
    <scope>NUCLEOTIDE SEQUENCE [LARGE SCALE GENOMIC DNA]</scope>
    <source>
        <strain evidence="1 2">YIM 95161</strain>
    </source>
</reference>
<gene>
    <name evidence="1" type="ORF">SAHL_12760</name>
</gene>
<evidence type="ECO:0000313" key="1">
    <source>
        <dbReference type="EMBL" id="ROO26486.1"/>
    </source>
</evidence>
<comment type="caution">
    <text evidence="1">The sequence shown here is derived from an EMBL/GenBank/DDBJ whole genome shotgun (WGS) entry which is preliminary data.</text>
</comment>
<accession>A0A423PLJ8</accession>
<name>A0A423PLJ8_9GAMM</name>
<organism evidence="1 2">
    <name type="scientific">Salinisphaera orenii YIM 95161</name>
    <dbReference type="NCBI Taxonomy" id="1051139"/>
    <lineage>
        <taxon>Bacteria</taxon>
        <taxon>Pseudomonadati</taxon>
        <taxon>Pseudomonadota</taxon>
        <taxon>Gammaproteobacteria</taxon>
        <taxon>Salinisphaerales</taxon>
        <taxon>Salinisphaeraceae</taxon>
        <taxon>Salinisphaera</taxon>
    </lineage>
</organism>
<proteinExistence type="predicted"/>
<sequence length="114" mass="12349">MLMRRLSSIRGGSGRMQKSLVMIAAAANGSRRVVQCRTSARQLISSMHDRRDNDLFAGRDIHWQFDDADAEANDVAPSCATVWCRPTMVVSAGMASVSGGRGHGSLRMVAEIRG</sequence>
<dbReference type="AlphaFoldDB" id="A0A423PLJ8"/>
<protein>
    <submittedName>
        <fullName evidence="1">Uncharacterized protein</fullName>
    </submittedName>
</protein>